<dbReference type="PANTHER" id="PTHR31218">
    <property type="entry name" value="WAT1-RELATED PROTEIN"/>
    <property type="match status" value="1"/>
</dbReference>
<dbReference type="InterPro" id="IPR037185">
    <property type="entry name" value="EmrE-like"/>
</dbReference>
<feature type="transmembrane region" description="Helical" evidence="6">
    <location>
        <begin position="133"/>
        <end position="153"/>
    </location>
</feature>
<comment type="similarity">
    <text evidence="2">Belongs to the drug/metabolite transporter (DMT) superfamily. Plant drug/metabolite exporter (P-DME) (TC 2.A.7.4) family.</text>
</comment>
<dbReference type="SUPFAM" id="SSF103481">
    <property type="entry name" value="Multidrug resistance efflux transporter EmrE"/>
    <property type="match status" value="3"/>
</dbReference>
<dbReference type="Pfam" id="PF00892">
    <property type="entry name" value="EamA"/>
    <property type="match status" value="3"/>
</dbReference>
<feature type="transmembrane region" description="Helical" evidence="6">
    <location>
        <begin position="375"/>
        <end position="395"/>
    </location>
</feature>
<dbReference type="InterPro" id="IPR000620">
    <property type="entry name" value="EamA_dom"/>
</dbReference>
<feature type="transmembrane region" description="Helical" evidence="6">
    <location>
        <begin position="517"/>
        <end position="537"/>
    </location>
</feature>
<feature type="transmembrane region" description="Helical" evidence="6">
    <location>
        <begin position="455"/>
        <end position="473"/>
    </location>
</feature>
<keyword evidence="9" id="KW-1185">Reference proteome</keyword>
<evidence type="ECO:0000256" key="2">
    <source>
        <dbReference type="ARBA" id="ARBA00007635"/>
    </source>
</evidence>
<protein>
    <submittedName>
        <fullName evidence="8">Auxin-induced protein 5NG4</fullName>
    </submittedName>
</protein>
<evidence type="ECO:0000256" key="6">
    <source>
        <dbReference type="SAM" id="Phobius"/>
    </source>
</evidence>
<feature type="domain" description="EamA" evidence="7">
    <location>
        <begin position="181"/>
        <end position="302"/>
    </location>
</feature>
<keyword evidence="5 6" id="KW-0472">Membrane</keyword>
<dbReference type="OMA" id="ANHWILG"/>
<feature type="transmembrane region" description="Helical" evidence="6">
    <location>
        <begin position="312"/>
        <end position="332"/>
    </location>
</feature>
<dbReference type="GO" id="GO:0022857">
    <property type="term" value="F:transmembrane transporter activity"/>
    <property type="evidence" value="ECO:0007669"/>
    <property type="project" value="InterPro"/>
</dbReference>
<keyword evidence="4 6" id="KW-1133">Transmembrane helix</keyword>
<accession>A0A151T160</accession>
<feature type="transmembrane region" description="Helical" evidence="6">
    <location>
        <begin position="40"/>
        <end position="60"/>
    </location>
</feature>
<dbReference type="STRING" id="3821.A0A151T160"/>
<reference evidence="8 9" key="1">
    <citation type="journal article" date="2012" name="Nat. Biotechnol.">
        <title>Draft genome sequence of pigeonpea (Cajanus cajan), an orphan legume crop of resource-poor farmers.</title>
        <authorList>
            <person name="Varshney R.K."/>
            <person name="Chen W."/>
            <person name="Li Y."/>
            <person name="Bharti A.K."/>
            <person name="Saxena R.K."/>
            <person name="Schlueter J.A."/>
            <person name="Donoghue M.T."/>
            <person name="Azam S."/>
            <person name="Fan G."/>
            <person name="Whaley A.M."/>
            <person name="Farmer A.D."/>
            <person name="Sheridan J."/>
            <person name="Iwata A."/>
            <person name="Tuteja R."/>
            <person name="Penmetsa R.V."/>
            <person name="Wu W."/>
            <person name="Upadhyaya H.D."/>
            <person name="Yang S.P."/>
            <person name="Shah T."/>
            <person name="Saxena K.B."/>
            <person name="Michael T."/>
            <person name="McCombie W.R."/>
            <person name="Yang B."/>
            <person name="Zhang G."/>
            <person name="Yang H."/>
            <person name="Wang J."/>
            <person name="Spillane C."/>
            <person name="Cook D.R."/>
            <person name="May G.D."/>
            <person name="Xu X."/>
            <person name="Jackson S.A."/>
        </authorList>
    </citation>
    <scope>NUCLEOTIDE SEQUENCE [LARGE SCALE GENOMIC DNA]</scope>
    <source>
        <strain evidence="9">cv. Asha</strain>
    </source>
</reference>
<feature type="transmembrane region" description="Helical" evidence="6">
    <location>
        <begin position="12"/>
        <end position="28"/>
    </location>
</feature>
<evidence type="ECO:0000256" key="3">
    <source>
        <dbReference type="ARBA" id="ARBA00022692"/>
    </source>
</evidence>
<comment type="subcellular location">
    <subcellularLocation>
        <location evidence="1">Membrane</location>
        <topology evidence="1">Multi-pass membrane protein</topology>
    </subcellularLocation>
</comment>
<sequence length="581" mass="64544">MEQRSVSYVPHLFMVLVQLGYTLLYFITEASFNHGMSPHVYVTYRHLVAAVVMFPFAYFLERKARPKLTFCLFMEIFVLSLLGVSVTVNIYFASLKYTSPTFVASMINTIASLTFIIAVALGFEVVDLRNPRGLAKVIGTVISLAGVLIMSLYKGPVMRSLWHPLIHIPGKSAAINESWLKGSLLTVLSCVTWSMWFIMQAATLKRYPAQLSLTTWMGFVGAAQSAVFTVIVEHNSSAWSLGPNIDLWSTIYGGVVVAGLIIYVQLWCTEKKGPVFVTMFNPLSTILVAILAYFVLGEKLYLGRNARPKLTFYLFMEIFVLSLLGVSLTINMHFASLKYTNPTFVVAMLNTIPTLTFIIAVVLRFEVLDLRNPRGIAKVLGTLISLAGALIMTLYKGPIMRNLWRPLIHMSGKSAAINENWLKGSLLTVSSCVTWSIWYIMQAATLKRYPAQLSLATWMCVVGSAQSAVFTVIAEQNRSAWIIGLNIDLWSTIYGGIVVAGLIMCVLLWCNEKKGPVFVTMFNPLSTMLVAFVAYFVLGQKLYLGSIVGALAVIIGLYLLLWGKSEQEISQCSTEETECRI</sequence>
<keyword evidence="3 6" id="KW-0812">Transmembrane</keyword>
<dbReference type="Gramene" id="C.cajan_22551.t">
    <property type="protein sequence ID" value="C.cajan_22551.t"/>
    <property type="gene ID" value="C.cajan_22551"/>
</dbReference>
<feature type="transmembrane region" description="Helical" evidence="6">
    <location>
        <begin position="179"/>
        <end position="199"/>
    </location>
</feature>
<name>A0A151T160_CAJCA</name>
<feature type="domain" description="EamA" evidence="7">
    <location>
        <begin position="423"/>
        <end position="561"/>
    </location>
</feature>
<dbReference type="EMBL" id="CM003611">
    <property type="protein sequence ID" value="KYP60800.1"/>
    <property type="molecule type" value="Genomic_DNA"/>
</dbReference>
<gene>
    <name evidence="8" type="ORF">KK1_023214</name>
</gene>
<evidence type="ECO:0000256" key="4">
    <source>
        <dbReference type="ARBA" id="ARBA00022989"/>
    </source>
</evidence>
<evidence type="ECO:0000259" key="7">
    <source>
        <dbReference type="Pfam" id="PF00892"/>
    </source>
</evidence>
<feature type="transmembrane region" description="Helical" evidence="6">
    <location>
        <begin position="493"/>
        <end position="510"/>
    </location>
</feature>
<feature type="transmembrane region" description="Helical" evidence="6">
    <location>
        <begin position="72"/>
        <end position="93"/>
    </location>
</feature>
<dbReference type="InterPro" id="IPR030184">
    <property type="entry name" value="WAT1-related"/>
</dbReference>
<dbReference type="Proteomes" id="UP000075243">
    <property type="component" value="Chromosome 9"/>
</dbReference>
<dbReference type="AlphaFoldDB" id="A0A151T160"/>
<feature type="transmembrane region" description="Helical" evidence="6">
    <location>
        <begin position="344"/>
        <end position="363"/>
    </location>
</feature>
<feature type="transmembrane region" description="Helical" evidence="6">
    <location>
        <begin position="211"/>
        <end position="231"/>
    </location>
</feature>
<organism evidence="8 9">
    <name type="scientific">Cajanus cajan</name>
    <name type="common">Pigeon pea</name>
    <name type="synonym">Cajanus indicus</name>
    <dbReference type="NCBI Taxonomy" id="3821"/>
    <lineage>
        <taxon>Eukaryota</taxon>
        <taxon>Viridiplantae</taxon>
        <taxon>Streptophyta</taxon>
        <taxon>Embryophyta</taxon>
        <taxon>Tracheophyta</taxon>
        <taxon>Spermatophyta</taxon>
        <taxon>Magnoliopsida</taxon>
        <taxon>eudicotyledons</taxon>
        <taxon>Gunneridae</taxon>
        <taxon>Pentapetalae</taxon>
        <taxon>rosids</taxon>
        <taxon>fabids</taxon>
        <taxon>Fabales</taxon>
        <taxon>Fabaceae</taxon>
        <taxon>Papilionoideae</taxon>
        <taxon>50 kb inversion clade</taxon>
        <taxon>NPAAA clade</taxon>
        <taxon>indigoferoid/millettioid clade</taxon>
        <taxon>Phaseoleae</taxon>
        <taxon>Cajanus</taxon>
    </lineage>
</organism>
<feature type="transmembrane region" description="Helical" evidence="6">
    <location>
        <begin position="543"/>
        <end position="561"/>
    </location>
</feature>
<feature type="transmembrane region" description="Helical" evidence="6">
    <location>
        <begin position="275"/>
        <end position="296"/>
    </location>
</feature>
<dbReference type="GO" id="GO:0016020">
    <property type="term" value="C:membrane"/>
    <property type="evidence" value="ECO:0007669"/>
    <property type="project" value="UniProtKB-SubCell"/>
</dbReference>
<evidence type="ECO:0000256" key="5">
    <source>
        <dbReference type="ARBA" id="ARBA00023136"/>
    </source>
</evidence>
<feature type="transmembrane region" description="Helical" evidence="6">
    <location>
        <begin position="105"/>
        <end position="126"/>
    </location>
</feature>
<evidence type="ECO:0000313" key="8">
    <source>
        <dbReference type="EMBL" id="KYP60800.1"/>
    </source>
</evidence>
<proteinExistence type="inferred from homology"/>
<evidence type="ECO:0000313" key="9">
    <source>
        <dbReference type="Proteomes" id="UP000075243"/>
    </source>
</evidence>
<feature type="transmembrane region" description="Helical" evidence="6">
    <location>
        <begin position="251"/>
        <end position="268"/>
    </location>
</feature>
<feature type="domain" description="EamA" evidence="7">
    <location>
        <begin position="12"/>
        <end position="151"/>
    </location>
</feature>
<evidence type="ECO:0000256" key="1">
    <source>
        <dbReference type="ARBA" id="ARBA00004141"/>
    </source>
</evidence>